<keyword evidence="2 3" id="KW-0040">ANK repeat</keyword>
<feature type="non-terminal residue" evidence="4">
    <location>
        <position position="418"/>
    </location>
</feature>
<reference evidence="4 5" key="2">
    <citation type="submission" date="2016-08" db="EMBL/GenBank/DDBJ databases">
        <title>Pervasive Adenine N6-methylation of Active Genes in Fungi.</title>
        <authorList>
            <consortium name="DOE Joint Genome Institute"/>
            <person name="Mondo S.J."/>
            <person name="Dannebaum R.O."/>
            <person name="Kuo R.C."/>
            <person name="Labutti K."/>
            <person name="Haridas S."/>
            <person name="Kuo A."/>
            <person name="Salamov A."/>
            <person name="Ahrendt S.R."/>
            <person name="Lipzen A."/>
            <person name="Sullivan W."/>
            <person name="Andreopoulos W.B."/>
            <person name="Clum A."/>
            <person name="Lindquist E."/>
            <person name="Daum C."/>
            <person name="Ramamoorthy G.K."/>
            <person name="Gryganskyi A."/>
            <person name="Culley D."/>
            <person name="Magnuson J.K."/>
            <person name="James T.Y."/>
            <person name="O'Malley M.A."/>
            <person name="Stajich J.E."/>
            <person name="Spatafora J.W."/>
            <person name="Visel A."/>
            <person name="Grigoriev I.V."/>
        </authorList>
    </citation>
    <scope>NUCLEOTIDE SEQUENCE [LARGE SCALE GENOMIC DNA]</scope>
    <source>
        <strain evidence="4 5">S4</strain>
    </source>
</reference>
<comment type="caution">
    <text evidence="4">The sequence shown here is derived from an EMBL/GenBank/DDBJ whole genome shotgun (WGS) entry which is preliminary data.</text>
</comment>
<reference evidence="4 5" key="1">
    <citation type="submission" date="2016-08" db="EMBL/GenBank/DDBJ databases">
        <title>A Parts List for Fungal Cellulosomes Revealed by Comparative Genomics.</title>
        <authorList>
            <consortium name="DOE Joint Genome Institute"/>
            <person name="Haitjema C.H."/>
            <person name="Gilmore S.P."/>
            <person name="Henske J.K."/>
            <person name="Solomon K.V."/>
            <person name="De Groot R."/>
            <person name="Kuo A."/>
            <person name="Mondo S.J."/>
            <person name="Salamov A.A."/>
            <person name="Labutti K."/>
            <person name="Zhao Z."/>
            <person name="Chiniquy J."/>
            <person name="Barry K."/>
            <person name="Brewer H.M."/>
            <person name="Purvine S.O."/>
            <person name="Wright A.T."/>
            <person name="Boxma B."/>
            <person name="Van Alen T."/>
            <person name="Hackstein J.H."/>
            <person name="Baker S.E."/>
            <person name="Grigoriev I.V."/>
            <person name="O'Malley M.A."/>
        </authorList>
    </citation>
    <scope>NUCLEOTIDE SEQUENCE [LARGE SCALE GENOMIC DNA]</scope>
    <source>
        <strain evidence="4 5">S4</strain>
    </source>
</reference>
<feature type="repeat" description="ANK" evidence="3">
    <location>
        <begin position="88"/>
        <end position="120"/>
    </location>
</feature>
<dbReference type="SMART" id="SM00248">
    <property type="entry name" value="ANK"/>
    <property type="match status" value="8"/>
</dbReference>
<dbReference type="Pfam" id="PF00023">
    <property type="entry name" value="Ank"/>
    <property type="match status" value="1"/>
</dbReference>
<dbReference type="Gene3D" id="1.25.40.20">
    <property type="entry name" value="Ankyrin repeat-containing domain"/>
    <property type="match status" value="2"/>
</dbReference>
<keyword evidence="1" id="KW-0677">Repeat</keyword>
<evidence type="ECO:0000313" key="4">
    <source>
        <dbReference type="EMBL" id="ORX76593.1"/>
    </source>
</evidence>
<dbReference type="PROSITE" id="PS50297">
    <property type="entry name" value="ANK_REP_REGION"/>
    <property type="match status" value="4"/>
</dbReference>
<feature type="repeat" description="ANK" evidence="3">
    <location>
        <begin position="293"/>
        <end position="317"/>
    </location>
</feature>
<sequence length="418" mass="48056">MIKSNKFINIGYIDNSKLGYGRTPLIYAVQRKNFELSKFLICYNAVNTNIILHFIFSIKNGRKFSDRELHHISNNCMIKSDINYQDANGNTALLYACKLNNKRITELLLKNGANANIVNHKNKSPLMYSCKNGNKSCVDMLLECHAKLDIESHTDKKTAFKYACGSGKLPVIKTLIQHKAINNKSHYSDAFNYAPQNELFDDVYNILQSYTEICLNDYEYKIPLEENEKNCKNDLMMVYYKNSMEFISYCIKGDIEKIKTLLSIIEFNQSSMNILEAQKNEFYYFDVNFKDKHGYTALMWASYLGHTEIVKELVHRGKADTKIKSDIEESAILLACEKGHVEIAKILLENGANVNDTNYHDDTLLMIACLKGYHLIVSLLLNNNADINCRDYHGKTPLMKACKHGYLEIIDKIFDKQL</sequence>
<protein>
    <submittedName>
        <fullName evidence="4">Ankyrin</fullName>
    </submittedName>
</protein>
<keyword evidence="5" id="KW-1185">Reference proteome</keyword>
<dbReference type="STRING" id="1754192.A0A1Y1WST2"/>
<dbReference type="AlphaFoldDB" id="A0A1Y1WST2"/>
<feature type="repeat" description="ANK" evidence="3">
    <location>
        <begin position="360"/>
        <end position="392"/>
    </location>
</feature>
<dbReference type="SUPFAM" id="SSF48403">
    <property type="entry name" value="Ankyrin repeat"/>
    <property type="match status" value="1"/>
</dbReference>
<dbReference type="InterPro" id="IPR036770">
    <property type="entry name" value="Ankyrin_rpt-contain_sf"/>
</dbReference>
<organism evidence="4 5">
    <name type="scientific">Anaeromyces robustus</name>
    <dbReference type="NCBI Taxonomy" id="1754192"/>
    <lineage>
        <taxon>Eukaryota</taxon>
        <taxon>Fungi</taxon>
        <taxon>Fungi incertae sedis</taxon>
        <taxon>Chytridiomycota</taxon>
        <taxon>Chytridiomycota incertae sedis</taxon>
        <taxon>Neocallimastigomycetes</taxon>
        <taxon>Neocallimastigales</taxon>
        <taxon>Neocallimastigaceae</taxon>
        <taxon>Anaeromyces</taxon>
    </lineage>
</organism>
<dbReference type="PRINTS" id="PR01415">
    <property type="entry name" value="ANKYRIN"/>
</dbReference>
<evidence type="ECO:0000313" key="5">
    <source>
        <dbReference type="Proteomes" id="UP000193944"/>
    </source>
</evidence>
<dbReference type="PANTHER" id="PTHR24173">
    <property type="entry name" value="ANKYRIN REPEAT CONTAINING"/>
    <property type="match status" value="1"/>
</dbReference>
<dbReference type="Proteomes" id="UP000193944">
    <property type="component" value="Unassembled WGS sequence"/>
</dbReference>
<evidence type="ECO:0000256" key="2">
    <source>
        <dbReference type="ARBA" id="ARBA00023043"/>
    </source>
</evidence>
<dbReference type="InterPro" id="IPR002110">
    <property type="entry name" value="Ankyrin_rpt"/>
</dbReference>
<proteinExistence type="predicted"/>
<accession>A0A1Y1WST2</accession>
<feature type="repeat" description="ANK" evidence="3">
    <location>
        <begin position="327"/>
        <end position="359"/>
    </location>
</feature>
<dbReference type="Pfam" id="PF12796">
    <property type="entry name" value="Ank_2"/>
    <property type="match status" value="3"/>
</dbReference>
<feature type="repeat" description="ANK" evidence="3">
    <location>
        <begin position="121"/>
        <end position="153"/>
    </location>
</feature>
<evidence type="ECO:0000256" key="3">
    <source>
        <dbReference type="PROSITE-ProRule" id="PRU00023"/>
    </source>
</evidence>
<evidence type="ECO:0000256" key="1">
    <source>
        <dbReference type="ARBA" id="ARBA00022737"/>
    </source>
</evidence>
<dbReference type="PROSITE" id="PS50088">
    <property type="entry name" value="ANK_REPEAT"/>
    <property type="match status" value="5"/>
</dbReference>
<dbReference type="OrthoDB" id="194358at2759"/>
<gene>
    <name evidence="4" type="ORF">BCR32DRAFT_236415</name>
</gene>
<dbReference type="EMBL" id="MCFG01000290">
    <property type="protein sequence ID" value="ORX76593.1"/>
    <property type="molecule type" value="Genomic_DNA"/>
</dbReference>
<dbReference type="PANTHER" id="PTHR24173:SF74">
    <property type="entry name" value="ANKYRIN REPEAT DOMAIN-CONTAINING PROTEIN 16"/>
    <property type="match status" value="1"/>
</dbReference>
<name>A0A1Y1WST2_9FUNG</name>